<proteinExistence type="predicted"/>
<reference evidence="2 3" key="1">
    <citation type="submission" date="2021-05" db="EMBL/GenBank/DDBJ databases">
        <title>Aequorivita echinoideorum JCM 30378 genome.</title>
        <authorList>
            <person name="Zhang H."/>
            <person name="Li C."/>
        </authorList>
    </citation>
    <scope>NUCLEOTIDE SEQUENCE [LARGE SCALE GENOMIC DNA]</scope>
    <source>
        <strain evidence="2 3">JCM30378</strain>
    </source>
</reference>
<accession>A0ABS5S433</accession>
<comment type="caution">
    <text evidence="2">The sequence shown here is derived from an EMBL/GenBank/DDBJ whole genome shotgun (WGS) entry which is preliminary data.</text>
</comment>
<evidence type="ECO:0000313" key="3">
    <source>
        <dbReference type="Proteomes" id="UP001297092"/>
    </source>
</evidence>
<feature type="signal peptide" evidence="1">
    <location>
        <begin position="1"/>
        <end position="23"/>
    </location>
</feature>
<keyword evidence="1" id="KW-0732">Signal</keyword>
<protein>
    <submittedName>
        <fullName evidence="2">Uncharacterized protein</fullName>
    </submittedName>
</protein>
<name>A0ABS5S433_9FLAO</name>
<gene>
    <name evidence="2" type="ORF">KIV10_07185</name>
</gene>
<evidence type="ECO:0000256" key="1">
    <source>
        <dbReference type="SAM" id="SignalP"/>
    </source>
</evidence>
<dbReference type="RefSeq" id="WP_214112845.1">
    <property type="nucleotide sequence ID" value="NZ_JAHCTB010000003.1"/>
</dbReference>
<dbReference type="Proteomes" id="UP001297092">
    <property type="component" value="Unassembled WGS sequence"/>
</dbReference>
<keyword evidence="3" id="KW-1185">Reference proteome</keyword>
<feature type="chain" id="PRO_5045324306" evidence="1">
    <location>
        <begin position="24"/>
        <end position="207"/>
    </location>
</feature>
<dbReference type="EMBL" id="JAHCTB010000003">
    <property type="protein sequence ID" value="MBT0607961.1"/>
    <property type="molecule type" value="Genomic_DNA"/>
</dbReference>
<evidence type="ECO:0000313" key="2">
    <source>
        <dbReference type="EMBL" id="MBT0607961.1"/>
    </source>
</evidence>
<organism evidence="2 3">
    <name type="scientific">Aequorivita echinoideorum</name>
    <dbReference type="NCBI Taxonomy" id="1549647"/>
    <lineage>
        <taxon>Bacteria</taxon>
        <taxon>Pseudomonadati</taxon>
        <taxon>Bacteroidota</taxon>
        <taxon>Flavobacteriia</taxon>
        <taxon>Flavobacteriales</taxon>
        <taxon>Flavobacteriaceae</taxon>
        <taxon>Aequorivita</taxon>
    </lineage>
</organism>
<sequence>MTYLKQLVCLGTCCICLMPNVFSQVGINTTSPRTALEVAGSTKISDSIVITKIKSLKDSDNSTFLIQDENDFIKTLDVSNPTGAALGYIQEYVIVNPQLDWVLDFDTRISATDYVLNTVSAHYNRELIMNTANGINSSIPYASAFIKNGTWHIIADYPSANNRTPSEIGTWTITTLIYSRDLSKQFGTVNIPMANATTGSATSPIIN</sequence>